<reference evidence="1 2" key="1">
    <citation type="journal article" date="2017" name="Genome Biol. Evol.">
        <title>Phytophthora megakarya and P. palmivora, closely related causal agents of cacao black pod rot, underwent increases in genome sizes and gene numbers by different mechanisms.</title>
        <authorList>
            <person name="Ali S.S."/>
            <person name="Shao J."/>
            <person name="Lary D.J."/>
            <person name="Kronmiller B."/>
            <person name="Shen D."/>
            <person name="Strem M.D."/>
            <person name="Amoako-Attah I."/>
            <person name="Akrofi A.Y."/>
            <person name="Begoude B.A."/>
            <person name="Ten Hoopen G.M."/>
            <person name="Coulibaly K."/>
            <person name="Kebe B.I."/>
            <person name="Melnick R.L."/>
            <person name="Guiltinan M.J."/>
            <person name="Tyler B.M."/>
            <person name="Meinhardt L.W."/>
            <person name="Bailey B.A."/>
        </authorList>
    </citation>
    <scope>NUCLEOTIDE SEQUENCE [LARGE SCALE GENOMIC DNA]</scope>
    <source>
        <strain evidence="2">sbr112.9</strain>
    </source>
</reference>
<feature type="non-terminal residue" evidence="1">
    <location>
        <position position="1"/>
    </location>
</feature>
<keyword evidence="2" id="KW-1185">Reference proteome</keyword>
<dbReference type="Proteomes" id="UP000237271">
    <property type="component" value="Unassembled WGS sequence"/>
</dbReference>
<proteinExistence type="predicted"/>
<dbReference type="AlphaFoldDB" id="A0A2P4YBQ9"/>
<sequence>ARNTAMQYYRQAKLWLLDQFPQHRAAFEARLLKIETEPRIRKPNISIDAGNVLFVRFIRMKISEEQGLPLFPGSVGNNHVATRSNV</sequence>
<gene>
    <name evidence="1" type="ORF">PHPALM_7670</name>
</gene>
<dbReference type="OrthoDB" id="135968at2759"/>
<accession>A0A2P4YBQ9</accession>
<name>A0A2P4YBQ9_9STRA</name>
<dbReference type="EMBL" id="NCKW01003949">
    <property type="protein sequence ID" value="POM75254.1"/>
    <property type="molecule type" value="Genomic_DNA"/>
</dbReference>
<comment type="caution">
    <text evidence="1">The sequence shown here is derived from an EMBL/GenBank/DDBJ whole genome shotgun (WGS) entry which is preliminary data.</text>
</comment>
<evidence type="ECO:0000313" key="1">
    <source>
        <dbReference type="EMBL" id="POM75254.1"/>
    </source>
</evidence>
<evidence type="ECO:0000313" key="2">
    <source>
        <dbReference type="Proteomes" id="UP000237271"/>
    </source>
</evidence>
<organism evidence="1 2">
    <name type="scientific">Phytophthora palmivora</name>
    <dbReference type="NCBI Taxonomy" id="4796"/>
    <lineage>
        <taxon>Eukaryota</taxon>
        <taxon>Sar</taxon>
        <taxon>Stramenopiles</taxon>
        <taxon>Oomycota</taxon>
        <taxon>Peronosporomycetes</taxon>
        <taxon>Peronosporales</taxon>
        <taxon>Peronosporaceae</taxon>
        <taxon>Phytophthora</taxon>
    </lineage>
</organism>
<protein>
    <submittedName>
        <fullName evidence="1">Uncharacterized protein</fullName>
    </submittedName>
</protein>